<reference evidence="1" key="1">
    <citation type="submission" date="2022-07" db="EMBL/GenBank/DDBJ databases">
        <title>Phylogenomic reconstructions and comparative analyses of Kickxellomycotina fungi.</title>
        <authorList>
            <person name="Reynolds N.K."/>
            <person name="Stajich J.E."/>
            <person name="Barry K."/>
            <person name="Grigoriev I.V."/>
            <person name="Crous P."/>
            <person name="Smith M.E."/>
        </authorList>
    </citation>
    <scope>NUCLEOTIDE SEQUENCE</scope>
    <source>
        <strain evidence="1">NRRL 5244</strain>
    </source>
</reference>
<organism evidence="1 2">
    <name type="scientific">Linderina macrospora</name>
    <dbReference type="NCBI Taxonomy" id="4868"/>
    <lineage>
        <taxon>Eukaryota</taxon>
        <taxon>Fungi</taxon>
        <taxon>Fungi incertae sedis</taxon>
        <taxon>Zoopagomycota</taxon>
        <taxon>Kickxellomycotina</taxon>
        <taxon>Kickxellomycetes</taxon>
        <taxon>Kickxellales</taxon>
        <taxon>Kickxellaceae</taxon>
        <taxon>Linderina</taxon>
    </lineage>
</organism>
<evidence type="ECO:0000313" key="1">
    <source>
        <dbReference type="EMBL" id="KAJ1951406.1"/>
    </source>
</evidence>
<sequence>NKYKANGELCPAQLNQNKPCPAICVYDLAQCPQQASCPDNQLLCHDGLCHDTCTAEINSANPCTCGWRPSAVPAAAQDLIPCPLLNNVTIPQLYLWNSTNQVRDACNAKAEISDPSNFGTWGKQWPRRSSDEAGVHGVWVQCPKEPQHMYTFREPMWIAVFTILFGYVGLLGAWYAFKLFSERSVAGTIKDRVSPNDSAVDIATKGFKAVTGDHEASEFSSSNTRLSGYRNSIFGTAMNWGLLALGVVWLAYLLLLSADFYGSVPGSVPGAFCVLSLGDCTLGNQTFIVMWCLYVFMIVTCNVFRHRLRNFFRIKTLPAEGTFVCVEHRIDPQILLQNERSFLVDNVRRAANVLKHYLGWTWSVNTSPLYTTAQGRKYFMYQCTRFVLDESTGQYTPYAFYLGTVNSDFVAKHPGLTAGEAEYRAELIGPNFIEVVVPSWFFAFLREITSFIALYQLLALLLFMYDYYWQAGIVDLGIVLLAMTFSAVVRKLSEERLKRMAEQDDQVHVRRSGEWIQTSTRQLVPGDVIQLTTGMHLACDCILISGNAVVNESSLTGEPLPVRKFPVRNDDTPFSVEANKNNQLYAGTVISQVQPVETSAGDFLTDQHVLGLVHRTGTASDKGKLVRKILFPQPLSFIFNEQLKVVFSILVVYALFCMSMAIYLYKGSPTAVFFYGNFCMLQAVSPLLPAGLVAGQSMAAYRLKKKRIFCVDPQRIMMAGKVQIFCFDKTGTLTKEGLEFYGGQCADSGSFSGFENALPSTSTLFQQAVASCHAVTDLNGQLIGNPVDIEQFRASNSTIDPAPKYLDTIIPADGSTLGKLHVVRRFEFVHARASMSVVVLDETTGKMHVFVKGSFERIKAAANSQSIPADYDKTCANLAREGCYVLSIAHKELDITLEKLKNLTQDEIEGNCDLIGLLVFKNLLKEDTGDAIAELKRGSTRTVMITGDTALTGVYIARQCGMVPPNNKVLLGDIDKKSRTLVWTDVDTDEQVIDIAPFMAELGPDGYPTTELALTSAAFQHMDSTGELAPVLLNTRIFARMKPNDKVRCVQLHMSHGVTAMCGDGGNDCGALRAAHVGLALSDAEASIVSPFSSGNRSIFTCVELLIQGRAGLASSFCNYRSLILYGTTMTMTKLISFYFALSMSQPIWMVIDSLVATSMAIVIVLLPPAKSLSPFRPTARLLGPEIMSSVLGVVFINWAFMVGVWFWLFNQSWFRCHEFDASNTNLLKWWLLGDNYEAAVVTYLIMYMFINNGFLVNYGYLHRKPWFHNPALLGVWAMLIIMISYAQLAPPSRLSCTFRLNCGDADALVALGYKRPTWKIEPYNTPNGHNVLPSDFKWKLWAYSIGNTVATNLWQTVVVYGPVRTWLRNKKPLRRLKLKL</sequence>
<dbReference type="EMBL" id="JANBPW010000018">
    <property type="protein sequence ID" value="KAJ1951406.1"/>
    <property type="molecule type" value="Genomic_DNA"/>
</dbReference>
<dbReference type="Proteomes" id="UP001150603">
    <property type="component" value="Unassembled WGS sequence"/>
</dbReference>
<proteinExistence type="predicted"/>
<comment type="caution">
    <text evidence="1">The sequence shown here is derived from an EMBL/GenBank/DDBJ whole genome shotgun (WGS) entry which is preliminary data.</text>
</comment>
<name>A0ACC1JHK8_9FUNG</name>
<gene>
    <name evidence="1" type="ORF">FBU59_000171</name>
</gene>
<accession>A0ACC1JHK8</accession>
<evidence type="ECO:0000313" key="2">
    <source>
        <dbReference type="Proteomes" id="UP001150603"/>
    </source>
</evidence>
<protein>
    <submittedName>
        <fullName evidence="1">Uncharacterized protein</fullName>
    </submittedName>
</protein>
<feature type="non-terminal residue" evidence="1">
    <location>
        <position position="1"/>
    </location>
</feature>
<keyword evidence="2" id="KW-1185">Reference proteome</keyword>